<evidence type="ECO:0000313" key="2">
    <source>
        <dbReference type="Proteomes" id="UP001327957"/>
    </source>
</evidence>
<accession>A0AAV9SY36</accession>
<protein>
    <submittedName>
        <fullName evidence="1">Beta-cyclopiazonate dehydrogenase</fullName>
    </submittedName>
</protein>
<dbReference type="AlphaFoldDB" id="A0AAV9SY36"/>
<dbReference type="Gene3D" id="1.10.405.20">
    <property type="match status" value="1"/>
</dbReference>
<keyword evidence="2" id="KW-1185">Reference proteome</keyword>
<reference evidence="1 2" key="1">
    <citation type="submission" date="2023-04" db="EMBL/GenBank/DDBJ databases">
        <title>Colletotrichum tabacum stain YC1 causing leaf anthracnose on Nicotiana tabacum(L.) cv.</title>
        <authorList>
            <person name="Ji Z."/>
            <person name="Wang M."/>
            <person name="Zhang J."/>
            <person name="Wang N."/>
            <person name="Zhou Z."/>
        </authorList>
    </citation>
    <scope>NUCLEOTIDE SEQUENCE [LARGE SCALE GENOMIC DNA]</scope>
    <source>
        <strain evidence="1 2">YC1</strain>
    </source>
</reference>
<name>A0AAV9SY36_9PEZI</name>
<evidence type="ECO:0000313" key="1">
    <source>
        <dbReference type="EMBL" id="KAK6208264.1"/>
    </source>
</evidence>
<dbReference type="InterPro" id="IPR036188">
    <property type="entry name" value="FAD/NAD-bd_sf"/>
</dbReference>
<dbReference type="Gene3D" id="3.30.70.1990">
    <property type="match status" value="1"/>
</dbReference>
<dbReference type="SUPFAM" id="SSF51905">
    <property type="entry name" value="FAD/NAD(P)-binding domain"/>
    <property type="match status" value="1"/>
</dbReference>
<dbReference type="Gene3D" id="3.50.50.60">
    <property type="entry name" value="FAD/NAD(P)-binding domain"/>
    <property type="match status" value="1"/>
</dbReference>
<comment type="caution">
    <text evidence="1">The sequence shown here is derived from an EMBL/GenBank/DDBJ whole genome shotgun (WGS) entry which is preliminary data.</text>
</comment>
<gene>
    <name evidence="1" type="ORF">QIS74_12490</name>
</gene>
<proteinExistence type="predicted"/>
<dbReference type="Pfam" id="PF13450">
    <property type="entry name" value="NAD_binding_8"/>
    <property type="match status" value="1"/>
</dbReference>
<organism evidence="1 2">
    <name type="scientific">Colletotrichum tabaci</name>
    <dbReference type="NCBI Taxonomy" id="1209068"/>
    <lineage>
        <taxon>Eukaryota</taxon>
        <taxon>Fungi</taxon>
        <taxon>Dikarya</taxon>
        <taxon>Ascomycota</taxon>
        <taxon>Pezizomycotina</taxon>
        <taxon>Sordariomycetes</taxon>
        <taxon>Hypocreomycetidae</taxon>
        <taxon>Glomerellales</taxon>
        <taxon>Glomerellaceae</taxon>
        <taxon>Colletotrichum</taxon>
        <taxon>Colletotrichum destructivum species complex</taxon>
    </lineage>
</organism>
<dbReference type="Proteomes" id="UP001327957">
    <property type="component" value="Unassembled WGS sequence"/>
</dbReference>
<sequence>MDYIRALKATFTQSLCSLLVEKQAQLGGHVGTYTDSTTGTKIDFGVQTWFNYTVVRDFFARFDIPLLLYSFSPAAPIYVDFKTCKAFLDFTPSLGLATYAAQLAKYPYITDSYDLPDPFLAKHDLGRHAWIIWSNSWGAGDALKQPTIYMLKAIDEAFLNTLVEGGVTSARRDNQEIFDKAQQELGSDALVSSTVVAAAQRPAEEVGDKTKLVVKTPNGTKLIIISKVLVSAPPTISNLGALGLDDTEESLSSEGYSFQNVRPTSKATFSIPPLPGLYNVNPTVVEGIYSVWYGGSESLSQDQVKKDITATIKRLRNKVEGSSKGKVSFVDYSSHTPFQLAVPSDSIVEGFYRELEGLQGHRNTWYTGSAFVGSHAALLWNFTETLLPKVIG</sequence>
<dbReference type="EMBL" id="JASAOK010000052">
    <property type="protein sequence ID" value="KAK6208264.1"/>
    <property type="molecule type" value="Genomic_DNA"/>
</dbReference>